<dbReference type="EMBL" id="JACHNC010000001">
    <property type="protein sequence ID" value="MBB4755130.1"/>
    <property type="molecule type" value="Genomic_DNA"/>
</dbReference>
<evidence type="ECO:0000313" key="4">
    <source>
        <dbReference type="Proteomes" id="UP000590511"/>
    </source>
</evidence>
<evidence type="ECO:0000313" key="3">
    <source>
        <dbReference type="EMBL" id="MBB4755130.1"/>
    </source>
</evidence>
<reference evidence="2 5" key="2">
    <citation type="submission" date="2021-01" db="EMBL/GenBank/DDBJ databases">
        <title>Whole genome shotgun sequence of Actinoplanes lobatus NBRC 12513.</title>
        <authorList>
            <person name="Komaki H."/>
            <person name="Tamura T."/>
        </authorList>
    </citation>
    <scope>NUCLEOTIDE SEQUENCE [LARGE SCALE GENOMIC DNA]</scope>
    <source>
        <strain evidence="2 5">NBRC 12513</strain>
    </source>
</reference>
<evidence type="ECO:0000313" key="5">
    <source>
        <dbReference type="Proteomes" id="UP000631312"/>
    </source>
</evidence>
<proteinExistence type="predicted"/>
<dbReference type="AlphaFoldDB" id="A0A7W7MMF0"/>
<sequence>MHDLFGGAAGERLELATYYADFETDLWSTSAPGFWKLERQQFFKEPGNASWEAFDKGDWQESMRIIEAGRSDMSEYYRKIDEYGFINRRVRVVEQPIIPYLQWELHILRMRDQYGGKVRVVTAEQIADFERKTPLPEIYTHGTTVMYQAVYDDDGVLESARRFTDSDLVARCQRFIQDLYEIGQPLESFFAENVAVLPPPRMP</sequence>
<comment type="caution">
    <text evidence="3">The sequence shown here is derived from an EMBL/GenBank/DDBJ whole genome shotgun (WGS) entry which is preliminary data.</text>
</comment>
<evidence type="ECO:0000313" key="2">
    <source>
        <dbReference type="EMBL" id="GIE45376.1"/>
    </source>
</evidence>
<accession>A0A7W7MMF0</accession>
<dbReference type="InterPro" id="IPR049244">
    <property type="entry name" value="DUF6879"/>
</dbReference>
<organism evidence="3 4">
    <name type="scientific">Actinoplanes lobatus</name>
    <dbReference type="NCBI Taxonomy" id="113568"/>
    <lineage>
        <taxon>Bacteria</taxon>
        <taxon>Bacillati</taxon>
        <taxon>Actinomycetota</taxon>
        <taxon>Actinomycetes</taxon>
        <taxon>Micromonosporales</taxon>
        <taxon>Micromonosporaceae</taxon>
        <taxon>Actinoplanes</taxon>
    </lineage>
</organism>
<gene>
    <name evidence="2" type="ORF">Alo02nite_82740</name>
    <name evidence="3" type="ORF">BJ964_009291</name>
</gene>
<evidence type="ECO:0000259" key="1">
    <source>
        <dbReference type="Pfam" id="PF21806"/>
    </source>
</evidence>
<dbReference type="Pfam" id="PF21806">
    <property type="entry name" value="DUF6879"/>
    <property type="match status" value="1"/>
</dbReference>
<keyword evidence="5" id="KW-1185">Reference proteome</keyword>
<name>A0A7W7MMF0_9ACTN</name>
<dbReference type="Proteomes" id="UP000590511">
    <property type="component" value="Unassembled WGS sequence"/>
</dbReference>
<dbReference type="RefSeq" id="WP_188126582.1">
    <property type="nucleotide sequence ID" value="NZ_BOMP01000161.1"/>
</dbReference>
<reference evidence="3 4" key="1">
    <citation type="submission" date="2020-08" db="EMBL/GenBank/DDBJ databases">
        <title>Sequencing the genomes of 1000 actinobacteria strains.</title>
        <authorList>
            <person name="Klenk H.-P."/>
        </authorList>
    </citation>
    <scope>NUCLEOTIDE SEQUENCE [LARGE SCALE GENOMIC DNA]</scope>
    <source>
        <strain evidence="3 4">DSM 43150</strain>
    </source>
</reference>
<dbReference type="EMBL" id="BOMP01000161">
    <property type="protein sequence ID" value="GIE45376.1"/>
    <property type="molecule type" value="Genomic_DNA"/>
</dbReference>
<protein>
    <recommendedName>
        <fullName evidence="1">DUF6879 domain-containing protein</fullName>
    </recommendedName>
</protein>
<feature type="domain" description="DUF6879" evidence="1">
    <location>
        <begin position="25"/>
        <end position="191"/>
    </location>
</feature>
<dbReference type="Proteomes" id="UP000631312">
    <property type="component" value="Unassembled WGS sequence"/>
</dbReference>